<sequence>MTDFTGKRTPLALACMLALGTPLTAHAQSTAAPATVVVSASGLGVASDDMVTPVTSIGGNELVRTRQSTLGETLSSMPGITSSHFGAGASRPIIRGMDGPRVKILSDGSEIQDASTISPDHAVAF</sequence>
<keyword evidence="6" id="KW-1185">Reference proteome</keyword>
<dbReference type="PANTHER" id="PTHR30069">
    <property type="entry name" value="TONB-DEPENDENT OUTER MEMBRANE RECEPTOR"/>
    <property type="match status" value="1"/>
</dbReference>
<name>A0A422QD89_9BURK</name>
<keyword evidence="2" id="KW-0472">Membrane</keyword>
<dbReference type="Pfam" id="PF07715">
    <property type="entry name" value="Plug"/>
    <property type="match status" value="1"/>
</dbReference>
<dbReference type="PANTHER" id="PTHR30069:SF40">
    <property type="entry name" value="TONB-DEPENDENT RECEPTOR NMB0964-RELATED"/>
    <property type="match status" value="1"/>
</dbReference>
<keyword evidence="2" id="KW-0813">Transport</keyword>
<dbReference type="EMBL" id="JSAB01000432">
    <property type="protein sequence ID" value="RNF27963.1"/>
    <property type="molecule type" value="Genomic_DNA"/>
</dbReference>
<keyword evidence="2" id="KW-1134">Transmembrane beta strand</keyword>
<keyword evidence="1 5" id="KW-0675">Receptor</keyword>
<dbReference type="Proteomes" id="UP000283254">
    <property type="component" value="Unassembled WGS sequence"/>
</dbReference>
<dbReference type="InterPro" id="IPR039426">
    <property type="entry name" value="TonB-dep_rcpt-like"/>
</dbReference>
<dbReference type="RefSeq" id="WP_148044172.1">
    <property type="nucleotide sequence ID" value="NZ_JSAB01000432.1"/>
</dbReference>
<accession>A0A422QD89</accession>
<evidence type="ECO:0000256" key="2">
    <source>
        <dbReference type="PROSITE-ProRule" id="PRU01360"/>
    </source>
</evidence>
<evidence type="ECO:0000256" key="1">
    <source>
        <dbReference type="ARBA" id="ARBA00023170"/>
    </source>
</evidence>
<evidence type="ECO:0000313" key="5">
    <source>
        <dbReference type="EMBL" id="RNF27963.1"/>
    </source>
</evidence>
<comment type="similarity">
    <text evidence="2">Belongs to the TonB-dependent receptor family.</text>
</comment>
<feature type="signal peptide" evidence="3">
    <location>
        <begin position="1"/>
        <end position="27"/>
    </location>
</feature>
<dbReference type="GO" id="GO:0015344">
    <property type="term" value="F:siderophore uptake transmembrane transporter activity"/>
    <property type="evidence" value="ECO:0007669"/>
    <property type="project" value="TreeGrafter"/>
</dbReference>
<evidence type="ECO:0000259" key="4">
    <source>
        <dbReference type="Pfam" id="PF07715"/>
    </source>
</evidence>
<feature type="chain" id="PRO_5018972003" evidence="3">
    <location>
        <begin position="28"/>
        <end position="125"/>
    </location>
</feature>
<comment type="caution">
    <text evidence="5">The sequence shown here is derived from an EMBL/GenBank/DDBJ whole genome shotgun (WGS) entry which is preliminary data.</text>
</comment>
<proteinExistence type="inferred from homology"/>
<feature type="non-terminal residue" evidence="5">
    <location>
        <position position="125"/>
    </location>
</feature>
<evidence type="ECO:0000256" key="3">
    <source>
        <dbReference type="SAM" id="SignalP"/>
    </source>
</evidence>
<gene>
    <name evidence="5" type="ORF">NM04_25765</name>
</gene>
<evidence type="ECO:0000313" key="6">
    <source>
        <dbReference type="Proteomes" id="UP000283254"/>
    </source>
</evidence>
<dbReference type="AlphaFoldDB" id="A0A422QD89"/>
<dbReference type="PROSITE" id="PS52016">
    <property type="entry name" value="TONB_DEPENDENT_REC_3"/>
    <property type="match status" value="1"/>
</dbReference>
<dbReference type="GO" id="GO:0044718">
    <property type="term" value="P:siderophore transmembrane transport"/>
    <property type="evidence" value="ECO:0007669"/>
    <property type="project" value="TreeGrafter"/>
</dbReference>
<comment type="subcellular location">
    <subcellularLocation>
        <location evidence="2">Cell outer membrane</location>
        <topology evidence="2">Multi-pass membrane protein</topology>
    </subcellularLocation>
</comment>
<dbReference type="OrthoDB" id="9795928at2"/>
<dbReference type="SUPFAM" id="SSF56935">
    <property type="entry name" value="Porins"/>
    <property type="match status" value="1"/>
</dbReference>
<keyword evidence="2" id="KW-0812">Transmembrane</keyword>
<protein>
    <submittedName>
        <fullName evidence="5">TonB-dependent receptor</fullName>
    </submittedName>
</protein>
<keyword evidence="2" id="KW-0998">Cell outer membrane</keyword>
<keyword evidence="3" id="KW-0732">Signal</keyword>
<feature type="domain" description="TonB-dependent receptor plug" evidence="4">
    <location>
        <begin position="49"/>
        <end position="114"/>
    </location>
</feature>
<dbReference type="InterPro" id="IPR037066">
    <property type="entry name" value="Plug_dom_sf"/>
</dbReference>
<dbReference type="Gene3D" id="2.170.130.10">
    <property type="entry name" value="TonB-dependent receptor, plug domain"/>
    <property type="match status" value="1"/>
</dbReference>
<reference evidence="5" key="1">
    <citation type="submission" date="2014-10" db="EMBL/GenBank/DDBJ databases">
        <title>Massilia sp. genome.</title>
        <authorList>
            <person name="Xu B."/>
            <person name="Dai L."/>
            <person name="Huang Z."/>
        </authorList>
    </citation>
    <scope>NUCLEOTIDE SEQUENCE [LARGE SCALE GENOMIC DNA]</scope>
    <source>
        <strain evidence="5">CFS-1</strain>
    </source>
</reference>
<dbReference type="InterPro" id="IPR012910">
    <property type="entry name" value="Plug_dom"/>
</dbReference>
<organism evidence="5 6">
    <name type="scientific">Massilia aurea</name>
    <dbReference type="NCBI Taxonomy" id="373040"/>
    <lineage>
        <taxon>Bacteria</taxon>
        <taxon>Pseudomonadati</taxon>
        <taxon>Pseudomonadota</taxon>
        <taxon>Betaproteobacteria</taxon>
        <taxon>Burkholderiales</taxon>
        <taxon>Oxalobacteraceae</taxon>
        <taxon>Telluria group</taxon>
        <taxon>Massilia</taxon>
    </lineage>
</organism>
<dbReference type="GO" id="GO:0009279">
    <property type="term" value="C:cell outer membrane"/>
    <property type="evidence" value="ECO:0007669"/>
    <property type="project" value="UniProtKB-SubCell"/>
</dbReference>